<feature type="non-terminal residue" evidence="9">
    <location>
        <position position="1"/>
    </location>
</feature>
<feature type="domain" description="F5/8 type C" evidence="7">
    <location>
        <begin position="129"/>
        <end position="279"/>
    </location>
</feature>
<protein>
    <submittedName>
        <fullName evidence="9">SED-1 like protein</fullName>
    </submittedName>
</protein>
<dbReference type="InterPro" id="IPR000742">
    <property type="entry name" value="EGF"/>
</dbReference>
<dbReference type="PROSITE" id="PS00022">
    <property type="entry name" value="EGF_1"/>
    <property type="match status" value="2"/>
</dbReference>
<keyword evidence="5" id="KW-0325">Glycoprotein</keyword>
<dbReference type="CDD" id="cd00054">
    <property type="entry name" value="EGF_CA"/>
    <property type="match status" value="2"/>
</dbReference>
<keyword evidence="1 6" id="KW-0245">EGF-like domain</keyword>
<dbReference type="SMART" id="SM00231">
    <property type="entry name" value="FA58C"/>
    <property type="match status" value="2"/>
</dbReference>
<dbReference type="FunFam" id="2.10.25.10:FF:000063">
    <property type="entry name" value="Slit guidance ligand 2"/>
    <property type="match status" value="1"/>
</dbReference>
<accession>A4PBR3</accession>
<keyword evidence="4 6" id="KW-1015">Disulfide bond</keyword>
<dbReference type="InterPro" id="IPR018097">
    <property type="entry name" value="EGF_Ca-bd_CS"/>
</dbReference>
<dbReference type="InterPro" id="IPR001881">
    <property type="entry name" value="EGF-like_Ca-bd_dom"/>
</dbReference>
<name>A4PBR3_HALRO</name>
<dbReference type="GO" id="GO:0005576">
    <property type="term" value="C:extracellular region"/>
    <property type="evidence" value="ECO:0007669"/>
    <property type="project" value="UniProtKB-SubCell"/>
</dbReference>
<proteinExistence type="evidence at transcript level"/>
<dbReference type="GO" id="GO:0005886">
    <property type="term" value="C:plasma membrane"/>
    <property type="evidence" value="ECO:0007669"/>
    <property type="project" value="TreeGrafter"/>
</dbReference>
<dbReference type="SUPFAM" id="SSF57196">
    <property type="entry name" value="EGF/Laminin"/>
    <property type="match status" value="2"/>
</dbReference>
<evidence type="ECO:0000256" key="4">
    <source>
        <dbReference type="ARBA" id="ARBA00023157"/>
    </source>
</evidence>
<dbReference type="PROSITE" id="PS00010">
    <property type="entry name" value="ASX_HYDROXYL"/>
    <property type="match status" value="1"/>
</dbReference>
<dbReference type="PANTHER" id="PTHR46806">
    <property type="entry name" value="F5/8 TYPE C DOMAIN-CONTAINING PROTEIN"/>
    <property type="match status" value="1"/>
</dbReference>
<dbReference type="GO" id="GO:0038023">
    <property type="term" value="F:signaling receptor activity"/>
    <property type="evidence" value="ECO:0007669"/>
    <property type="project" value="TreeGrafter"/>
</dbReference>
<organism evidence="9">
    <name type="scientific">Halocynthia roretzi</name>
    <name type="common">Sea squirt</name>
    <name type="synonym">Cynthia roretzi</name>
    <dbReference type="NCBI Taxonomy" id="7729"/>
    <lineage>
        <taxon>Eukaryota</taxon>
        <taxon>Metazoa</taxon>
        <taxon>Chordata</taxon>
        <taxon>Tunicata</taxon>
        <taxon>Ascidiacea</taxon>
        <taxon>Stolidobranchia</taxon>
        <taxon>Pyuridae</taxon>
        <taxon>Halocynthia</taxon>
    </lineage>
</organism>
<dbReference type="InterPro" id="IPR000421">
    <property type="entry name" value="FA58C"/>
</dbReference>
<dbReference type="GO" id="GO:0005509">
    <property type="term" value="F:calcium ion binding"/>
    <property type="evidence" value="ECO:0007669"/>
    <property type="project" value="InterPro"/>
</dbReference>
<evidence type="ECO:0000259" key="8">
    <source>
        <dbReference type="PROSITE" id="PS50026"/>
    </source>
</evidence>
<feature type="disulfide bond" evidence="6">
    <location>
        <begin position="116"/>
        <end position="125"/>
    </location>
</feature>
<dbReference type="GO" id="GO:0012505">
    <property type="term" value="C:endomembrane system"/>
    <property type="evidence" value="ECO:0007669"/>
    <property type="project" value="UniProtKB-SubCell"/>
</dbReference>
<evidence type="ECO:0000259" key="7">
    <source>
        <dbReference type="PROSITE" id="PS50022"/>
    </source>
</evidence>
<keyword evidence="2" id="KW-0732">Signal</keyword>
<evidence type="ECO:0000256" key="2">
    <source>
        <dbReference type="ARBA" id="ARBA00022729"/>
    </source>
</evidence>
<dbReference type="InterPro" id="IPR050633">
    <property type="entry name" value="Neuropilin_MCO_CoagFactor"/>
</dbReference>
<evidence type="ECO:0000256" key="3">
    <source>
        <dbReference type="ARBA" id="ARBA00022737"/>
    </source>
</evidence>
<evidence type="ECO:0000256" key="6">
    <source>
        <dbReference type="PROSITE-ProRule" id="PRU00076"/>
    </source>
</evidence>
<dbReference type="PROSITE" id="PS01286">
    <property type="entry name" value="FA58C_2"/>
    <property type="match status" value="1"/>
</dbReference>
<dbReference type="SUPFAM" id="SSF49785">
    <property type="entry name" value="Galactose-binding domain-like"/>
    <property type="match status" value="2"/>
</dbReference>
<feature type="domain" description="EGF-like" evidence="8">
    <location>
        <begin position="51"/>
        <end position="88"/>
    </location>
</feature>
<feature type="domain" description="EGF-like" evidence="8">
    <location>
        <begin position="90"/>
        <end position="126"/>
    </location>
</feature>
<dbReference type="GO" id="GO:0007155">
    <property type="term" value="P:cell adhesion"/>
    <property type="evidence" value="ECO:0007669"/>
    <property type="project" value="UniProtKB-KW"/>
</dbReference>
<dbReference type="AlphaFoldDB" id="A4PBR3"/>
<feature type="domain" description="F5/8 type C" evidence="7">
    <location>
        <begin position="282"/>
        <end position="440"/>
    </location>
</feature>
<evidence type="ECO:0000256" key="1">
    <source>
        <dbReference type="ARBA" id="ARBA00022536"/>
    </source>
</evidence>
<dbReference type="EMBL" id="AB257095">
    <property type="protein sequence ID" value="BAF56477.1"/>
    <property type="molecule type" value="mRNA"/>
</dbReference>
<dbReference type="FunFam" id="2.10.25.10:FF:000327">
    <property type="entry name" value="neurogenic locus notch homolog protein 4"/>
    <property type="match status" value="1"/>
</dbReference>
<dbReference type="PROSITE" id="PS01186">
    <property type="entry name" value="EGF_2"/>
    <property type="match status" value="1"/>
</dbReference>
<reference evidence="9" key="1">
    <citation type="journal article" date="2007" name="Mol. Reprod. Dev.">
        <title>Proteins interacting with the ascidian vitelline-coat sperm receptor HrVC70 as revealed by yeast two-hybrid screening.</title>
        <authorList>
            <person name="Harada Y."/>
            <person name="Sawada H."/>
        </authorList>
    </citation>
    <scope>NUCLEOTIDE SEQUENCE</scope>
</reference>
<dbReference type="PANTHER" id="PTHR46806:SF9">
    <property type="entry name" value="EGF-LIKE REPEAT AND DISCOIDIN I-LIKE DOMAIN-CONTAINING PROTEIN 3 PRECURSOR"/>
    <property type="match status" value="1"/>
</dbReference>
<dbReference type="SMART" id="SM00181">
    <property type="entry name" value="EGF"/>
    <property type="match status" value="2"/>
</dbReference>
<dbReference type="Gene3D" id="2.60.120.260">
    <property type="entry name" value="Galactose-binding domain-like"/>
    <property type="match status" value="2"/>
</dbReference>
<dbReference type="Gene3D" id="2.10.25.10">
    <property type="entry name" value="Laminin"/>
    <property type="match status" value="2"/>
</dbReference>
<gene>
    <name evidence="9" type="primary">SED-1 like</name>
</gene>
<dbReference type="Pfam" id="PF00754">
    <property type="entry name" value="F5_F8_type_C"/>
    <property type="match status" value="2"/>
</dbReference>
<dbReference type="InterPro" id="IPR000152">
    <property type="entry name" value="EGF-type_Asp/Asn_hydroxyl_site"/>
</dbReference>
<dbReference type="PROSITE" id="PS50022">
    <property type="entry name" value="FA58C_3"/>
    <property type="match status" value="2"/>
</dbReference>
<evidence type="ECO:0000313" key="9">
    <source>
        <dbReference type="EMBL" id="BAF56477.1"/>
    </source>
</evidence>
<keyword evidence="3" id="KW-0677">Repeat</keyword>
<sequence length="446" mass="50390">MSNKFCRIGLGEHQEIFMYKCMEDVIKKNDASVAHIMAESYIGVCRYTLDLPDPCISNPCQNNHTCEAVDGTDYRCNCTCGYDGKNCEIDIDECQSNPCMNGGTCNDEICRFHCDCPFGYVGTICQRKCVSALGLESGAIHDSQMCASSEYSTGAPWYISYRACHARLRQQGWGGGWVPADDDWSPWLQVSFPEPMRVVAVSMQGLKWKSYPSWTTKFAMFTSMDHKTWIERGGKIDGNYDDQCVVTRHFMPYMIGRDIRIYPSVYHNRPAMRVELYGCPACDCCRKLGMKSCAIKDFQITTSSVLGLNCYRCDPRNAAHAQYARLGSIGNGYEIDVWMADNNDRYPWVEVDLLVPHNVSGVIVQGGRYFRYGIYTKSFLVRHSMDGVNYTELKDVFVGNNDCTSTHKVIFNKSFTARYVTIALNDWSQGAGIKFELLGCLPDELV</sequence>
<dbReference type="PROSITE" id="PS01187">
    <property type="entry name" value="EGF_CA"/>
    <property type="match status" value="1"/>
</dbReference>
<dbReference type="CDD" id="cd00057">
    <property type="entry name" value="FA58C"/>
    <property type="match status" value="2"/>
</dbReference>
<dbReference type="InterPro" id="IPR008979">
    <property type="entry name" value="Galactose-bd-like_sf"/>
</dbReference>
<comment type="caution">
    <text evidence="6">Lacks conserved residue(s) required for the propagation of feature annotation.</text>
</comment>
<dbReference type="SMART" id="SM00179">
    <property type="entry name" value="EGF_CA"/>
    <property type="match status" value="1"/>
</dbReference>
<evidence type="ECO:0000256" key="5">
    <source>
        <dbReference type="ARBA" id="ARBA00023180"/>
    </source>
</evidence>
<dbReference type="PROSITE" id="PS50026">
    <property type="entry name" value="EGF_3"/>
    <property type="match status" value="2"/>
</dbReference>
<feature type="disulfide bond" evidence="6">
    <location>
        <begin position="78"/>
        <end position="87"/>
    </location>
</feature>